<feature type="domain" description="HTH tetR-type" evidence="5">
    <location>
        <begin position="6"/>
        <end position="66"/>
    </location>
</feature>
<dbReference type="Pfam" id="PF00440">
    <property type="entry name" value="TetR_N"/>
    <property type="match status" value="1"/>
</dbReference>
<evidence type="ECO:0000313" key="7">
    <source>
        <dbReference type="Proteomes" id="UP001257739"/>
    </source>
</evidence>
<dbReference type="Gene3D" id="1.10.357.10">
    <property type="entry name" value="Tetracycline Repressor, domain 2"/>
    <property type="match status" value="1"/>
</dbReference>
<evidence type="ECO:0000259" key="5">
    <source>
        <dbReference type="PROSITE" id="PS50977"/>
    </source>
</evidence>
<dbReference type="Proteomes" id="UP001257739">
    <property type="component" value="Unassembled WGS sequence"/>
</dbReference>
<dbReference type="RefSeq" id="WP_309967900.1">
    <property type="nucleotide sequence ID" value="NZ_JAVDWH010000001.1"/>
</dbReference>
<proteinExistence type="predicted"/>
<dbReference type="EMBL" id="JAVDWH010000001">
    <property type="protein sequence ID" value="MDR7086313.1"/>
    <property type="molecule type" value="Genomic_DNA"/>
</dbReference>
<dbReference type="InterPro" id="IPR009057">
    <property type="entry name" value="Homeodomain-like_sf"/>
</dbReference>
<accession>A0ABU1UMA0</accession>
<keyword evidence="1" id="KW-0805">Transcription regulation</keyword>
<keyword evidence="3" id="KW-0804">Transcription</keyword>
<name>A0ABU1UMA0_9ACTN</name>
<dbReference type="PANTHER" id="PTHR30055:SF234">
    <property type="entry name" value="HTH-TYPE TRANSCRIPTIONAL REGULATOR BETI"/>
    <property type="match status" value="1"/>
</dbReference>
<evidence type="ECO:0000256" key="1">
    <source>
        <dbReference type="ARBA" id="ARBA00023015"/>
    </source>
</evidence>
<dbReference type="InterPro" id="IPR050109">
    <property type="entry name" value="HTH-type_TetR-like_transc_reg"/>
</dbReference>
<dbReference type="PRINTS" id="PR00455">
    <property type="entry name" value="HTHTETR"/>
</dbReference>
<protein>
    <submittedName>
        <fullName evidence="6">AcrR family transcriptional regulator</fullName>
    </submittedName>
</protein>
<dbReference type="InterPro" id="IPR001647">
    <property type="entry name" value="HTH_TetR"/>
</dbReference>
<keyword evidence="2 4" id="KW-0238">DNA-binding</keyword>
<evidence type="ECO:0000256" key="2">
    <source>
        <dbReference type="ARBA" id="ARBA00023125"/>
    </source>
</evidence>
<dbReference type="PROSITE" id="PS50977">
    <property type="entry name" value="HTH_TETR_2"/>
    <property type="match status" value="1"/>
</dbReference>
<evidence type="ECO:0000256" key="4">
    <source>
        <dbReference type="PROSITE-ProRule" id="PRU00335"/>
    </source>
</evidence>
<organism evidence="6 7">
    <name type="scientific">Aeromicrobium panaciterrae</name>
    <dbReference type="NCBI Taxonomy" id="363861"/>
    <lineage>
        <taxon>Bacteria</taxon>
        <taxon>Bacillati</taxon>
        <taxon>Actinomycetota</taxon>
        <taxon>Actinomycetes</taxon>
        <taxon>Propionibacteriales</taxon>
        <taxon>Nocardioidaceae</taxon>
        <taxon>Aeromicrobium</taxon>
    </lineage>
</organism>
<keyword evidence="7" id="KW-1185">Reference proteome</keyword>
<gene>
    <name evidence="6" type="ORF">J2X11_001152</name>
</gene>
<evidence type="ECO:0000256" key="3">
    <source>
        <dbReference type="ARBA" id="ARBA00023163"/>
    </source>
</evidence>
<comment type="caution">
    <text evidence="6">The sequence shown here is derived from an EMBL/GenBank/DDBJ whole genome shotgun (WGS) entry which is preliminary data.</text>
</comment>
<reference evidence="6 7" key="1">
    <citation type="submission" date="2023-07" db="EMBL/GenBank/DDBJ databases">
        <title>Sorghum-associated microbial communities from plants grown in Nebraska, USA.</title>
        <authorList>
            <person name="Schachtman D."/>
        </authorList>
    </citation>
    <scope>NUCLEOTIDE SEQUENCE [LARGE SCALE GENOMIC DNA]</scope>
    <source>
        <strain evidence="6 7">BE248</strain>
    </source>
</reference>
<dbReference type="PANTHER" id="PTHR30055">
    <property type="entry name" value="HTH-TYPE TRANSCRIPTIONAL REGULATOR RUTR"/>
    <property type="match status" value="1"/>
</dbReference>
<sequence>MGRPQEVDVDALLAHARAIWVKGGMSAVTIRALSERSGVSNGAIYYHFASRDDLLAQVWAAEATAFRAFRADQIEAARRSGNREDAAVAASLATGGYADVDGAAARVLVASRPDAVSSDGVPSQLVKELSRHRALTDGLVGDLAAEVWDRSDEVAQKLMRNCVVDIPARIFMSAGNDPLARYAIEQAVRGVLAAGPPN</sequence>
<dbReference type="SUPFAM" id="SSF46689">
    <property type="entry name" value="Homeodomain-like"/>
    <property type="match status" value="1"/>
</dbReference>
<feature type="DNA-binding region" description="H-T-H motif" evidence="4">
    <location>
        <begin position="29"/>
        <end position="48"/>
    </location>
</feature>
<evidence type="ECO:0000313" key="6">
    <source>
        <dbReference type="EMBL" id="MDR7086313.1"/>
    </source>
</evidence>